<dbReference type="SMART" id="SM00642">
    <property type="entry name" value="Aamy"/>
    <property type="match status" value="1"/>
</dbReference>
<evidence type="ECO:0000259" key="1">
    <source>
        <dbReference type="SMART" id="SM00642"/>
    </source>
</evidence>
<organism evidence="2 3">
    <name type="scientific">Symbiodinium natans</name>
    <dbReference type="NCBI Taxonomy" id="878477"/>
    <lineage>
        <taxon>Eukaryota</taxon>
        <taxon>Sar</taxon>
        <taxon>Alveolata</taxon>
        <taxon>Dinophyceae</taxon>
        <taxon>Suessiales</taxon>
        <taxon>Symbiodiniaceae</taxon>
        <taxon>Symbiodinium</taxon>
    </lineage>
</organism>
<dbReference type="PANTHER" id="PTHR10357">
    <property type="entry name" value="ALPHA-AMYLASE FAMILY MEMBER"/>
    <property type="match status" value="1"/>
</dbReference>
<proteinExistence type="predicted"/>
<dbReference type="InterPro" id="IPR006047">
    <property type="entry name" value="GH13_cat_dom"/>
</dbReference>
<dbReference type="Pfam" id="PF00128">
    <property type="entry name" value="Alpha-amylase"/>
    <property type="match status" value="1"/>
</dbReference>
<dbReference type="Proteomes" id="UP000604046">
    <property type="component" value="Unassembled WGS sequence"/>
</dbReference>
<dbReference type="GO" id="GO:0005975">
    <property type="term" value="P:carbohydrate metabolic process"/>
    <property type="evidence" value="ECO:0007669"/>
    <property type="project" value="InterPro"/>
</dbReference>
<dbReference type="SUPFAM" id="SSF51445">
    <property type="entry name" value="(Trans)glycosidases"/>
    <property type="match status" value="1"/>
</dbReference>
<keyword evidence="3" id="KW-1185">Reference proteome</keyword>
<evidence type="ECO:0000313" key="2">
    <source>
        <dbReference type="EMBL" id="CAE7037978.1"/>
    </source>
</evidence>
<dbReference type="EMBL" id="CAJNDS010000280">
    <property type="protein sequence ID" value="CAE7037978.1"/>
    <property type="molecule type" value="Genomic_DNA"/>
</dbReference>
<dbReference type="InterPro" id="IPR017853">
    <property type="entry name" value="GH"/>
</dbReference>
<dbReference type="OrthoDB" id="512920at2759"/>
<accession>A0A812IJC9</accession>
<protein>
    <submittedName>
        <fullName evidence="2">Ags1 protein</fullName>
    </submittedName>
</protein>
<feature type="domain" description="Glycosyl hydrolase family 13 catalytic" evidence="1">
    <location>
        <begin position="16"/>
        <end position="321"/>
    </location>
</feature>
<reference evidence="2" key="1">
    <citation type="submission" date="2021-02" db="EMBL/GenBank/DDBJ databases">
        <authorList>
            <person name="Dougan E. K."/>
            <person name="Rhodes N."/>
            <person name="Thang M."/>
            <person name="Chan C."/>
        </authorList>
    </citation>
    <scope>NUCLEOTIDE SEQUENCE</scope>
</reference>
<gene>
    <name evidence="2" type="primary">ags1</name>
    <name evidence="2" type="ORF">SNAT2548_LOCUS4559</name>
</gene>
<evidence type="ECO:0000313" key="3">
    <source>
        <dbReference type="Proteomes" id="UP000604046"/>
    </source>
</evidence>
<sequence length="326" mass="38148">MCWVLPREWIVARNNELFDGGFDVRDMTYRHGGDFAGMTQKLHYIKGLGCRGVWISPIFQNGFNSYHQYAQLDFTALDKRLGTLEELRELTTTAHDLGMYVIVDVVMNHMANEFYFEGHEESEAPWRFHENYNAREYQLFPRKAQEMLHDTPKGKQPYVDFYYDNNWDPNATYNGTLYGRYGEWVDDDGSLGLGTYIDSDFHHNGDLSDYFDPWQINYGKIYGTMDDLRLEHERVQKKYIAMTKALISSADIDGFRVDTPMQAFLVRNQYVNWAALILRRRIRLPGARLVCLMCVRTCPQNRSMICVPDLTLRVFLLGSLRLYTLV</sequence>
<dbReference type="AlphaFoldDB" id="A0A812IJC9"/>
<comment type="caution">
    <text evidence="2">The sequence shown here is derived from an EMBL/GenBank/DDBJ whole genome shotgun (WGS) entry which is preliminary data.</text>
</comment>
<dbReference type="Gene3D" id="3.20.20.80">
    <property type="entry name" value="Glycosidases"/>
    <property type="match status" value="2"/>
</dbReference>
<name>A0A812IJC9_9DINO</name>